<protein>
    <submittedName>
        <fullName evidence="6">Aminotransferase</fullName>
    </submittedName>
</protein>
<evidence type="ECO:0000256" key="2">
    <source>
        <dbReference type="ARBA" id="ARBA00022576"/>
    </source>
</evidence>
<name>A0A147J0G0_9SPHN</name>
<reference evidence="6 7" key="1">
    <citation type="journal article" date="2016" name="Front. Microbiol.">
        <title>Genomic Resource of Rice Seed Associated Bacteria.</title>
        <authorList>
            <person name="Midha S."/>
            <person name="Bansal K."/>
            <person name="Sharma S."/>
            <person name="Kumar N."/>
            <person name="Patil P.P."/>
            <person name="Chaudhry V."/>
            <person name="Patil P.B."/>
        </authorList>
    </citation>
    <scope>NUCLEOTIDE SEQUENCE [LARGE SCALE GENOMIC DNA]</scope>
    <source>
        <strain evidence="6 7">SB4</strain>
    </source>
</reference>
<dbReference type="OrthoDB" id="9763453at2"/>
<dbReference type="InterPro" id="IPR015422">
    <property type="entry name" value="PyrdxlP-dep_Trfase_small"/>
</dbReference>
<dbReference type="NCBIfam" id="NF006488">
    <property type="entry name" value="PRK08912.1"/>
    <property type="match status" value="1"/>
</dbReference>
<keyword evidence="4" id="KW-0663">Pyridoxal phosphate</keyword>
<evidence type="ECO:0000256" key="1">
    <source>
        <dbReference type="ARBA" id="ARBA00001933"/>
    </source>
</evidence>
<dbReference type="InterPro" id="IPR015424">
    <property type="entry name" value="PyrdxlP-dep_Trfase"/>
</dbReference>
<evidence type="ECO:0000256" key="4">
    <source>
        <dbReference type="ARBA" id="ARBA00022898"/>
    </source>
</evidence>
<dbReference type="PANTHER" id="PTHR43807">
    <property type="entry name" value="FI04487P"/>
    <property type="match status" value="1"/>
</dbReference>
<dbReference type="InterPro" id="IPR004839">
    <property type="entry name" value="Aminotransferase_I/II_large"/>
</dbReference>
<keyword evidence="2 6" id="KW-0032">Aminotransferase</keyword>
<dbReference type="SUPFAM" id="SSF53383">
    <property type="entry name" value="PLP-dependent transferases"/>
    <property type="match status" value="1"/>
</dbReference>
<dbReference type="AlphaFoldDB" id="A0A147J0G0"/>
<dbReference type="EMBL" id="LDTE01000027">
    <property type="protein sequence ID" value="KTW01660.1"/>
    <property type="molecule type" value="Genomic_DNA"/>
</dbReference>
<dbReference type="Gene3D" id="3.90.1150.10">
    <property type="entry name" value="Aspartate Aminotransferase, domain 1"/>
    <property type="match status" value="1"/>
</dbReference>
<feature type="domain" description="Aminotransferase class I/classII large" evidence="5">
    <location>
        <begin position="26"/>
        <end position="377"/>
    </location>
</feature>
<comment type="caution">
    <text evidence="6">The sequence shown here is derived from an EMBL/GenBank/DDBJ whole genome shotgun (WGS) entry which is preliminary data.</text>
</comment>
<evidence type="ECO:0000313" key="7">
    <source>
        <dbReference type="Proteomes" id="UP000074072"/>
    </source>
</evidence>
<dbReference type="InterPro" id="IPR051326">
    <property type="entry name" value="Kynurenine-oxoglutarate_AT"/>
</dbReference>
<sequence length="386" mass="41462">MNPVYANAVTTIFEETSRRARACGAINLGQGFPDTIGPPDLLEAAARAVLTGPNQYPPSLGLPALRGAVAEHYRRFQSLDLSPDDVIVTSGATEAIAAALLAIVSPGDEVVVFEPMYDAYRPLIERAGGMLRPVTLHPPAWRIVEDDLAAAIGPRTRAVLFNNPNNPAARVFSRAELEAVARQCVRHDLIAICDEVWEHVVFDARQHIPLISLPGMATRTVKIGSAGKIFGVTGWKVGFVMAAPHLLGPIGRAHQFLTFSTPPNLQSAVAEGLGYSDAFFADARASLARSRERLVTALRAAGFEMLPSEGTYFVTIDLAASGFAERDTALSDRLIAEAGVAAIPLSPFYMSSRVPSGLLRLCFAKADHVLDEAVERLGKWIEVASR</sequence>
<dbReference type="GO" id="GO:0005737">
    <property type="term" value="C:cytoplasm"/>
    <property type="evidence" value="ECO:0007669"/>
    <property type="project" value="TreeGrafter"/>
</dbReference>
<organism evidence="6 7">
    <name type="scientific">Sphingomonas sanguinis</name>
    <dbReference type="NCBI Taxonomy" id="33051"/>
    <lineage>
        <taxon>Bacteria</taxon>
        <taxon>Pseudomonadati</taxon>
        <taxon>Pseudomonadota</taxon>
        <taxon>Alphaproteobacteria</taxon>
        <taxon>Sphingomonadales</taxon>
        <taxon>Sphingomonadaceae</taxon>
        <taxon>Sphingomonas</taxon>
    </lineage>
</organism>
<comment type="cofactor">
    <cofactor evidence="1">
        <name>pyridoxal 5'-phosphate</name>
        <dbReference type="ChEBI" id="CHEBI:597326"/>
    </cofactor>
</comment>
<dbReference type="Gene3D" id="3.40.640.10">
    <property type="entry name" value="Type I PLP-dependent aspartate aminotransferase-like (Major domain)"/>
    <property type="match status" value="1"/>
</dbReference>
<dbReference type="PANTHER" id="PTHR43807:SF20">
    <property type="entry name" value="FI04487P"/>
    <property type="match status" value="1"/>
</dbReference>
<dbReference type="GO" id="GO:0030170">
    <property type="term" value="F:pyridoxal phosphate binding"/>
    <property type="evidence" value="ECO:0007669"/>
    <property type="project" value="InterPro"/>
</dbReference>
<proteinExistence type="predicted"/>
<keyword evidence="3 6" id="KW-0808">Transferase</keyword>
<dbReference type="GO" id="GO:0016212">
    <property type="term" value="F:kynurenine-oxoglutarate transaminase activity"/>
    <property type="evidence" value="ECO:0007669"/>
    <property type="project" value="TreeGrafter"/>
</dbReference>
<evidence type="ECO:0000259" key="5">
    <source>
        <dbReference type="Pfam" id="PF00155"/>
    </source>
</evidence>
<dbReference type="Proteomes" id="UP000074072">
    <property type="component" value="Unassembled WGS sequence"/>
</dbReference>
<evidence type="ECO:0000313" key="6">
    <source>
        <dbReference type="EMBL" id="KTW01660.1"/>
    </source>
</evidence>
<dbReference type="InterPro" id="IPR015421">
    <property type="entry name" value="PyrdxlP-dep_Trfase_major"/>
</dbReference>
<dbReference type="CDD" id="cd00609">
    <property type="entry name" value="AAT_like"/>
    <property type="match status" value="1"/>
</dbReference>
<accession>A0A147J0G0</accession>
<gene>
    <name evidence="6" type="ORF">SB4_05695</name>
</gene>
<dbReference type="Pfam" id="PF00155">
    <property type="entry name" value="Aminotran_1_2"/>
    <property type="match status" value="1"/>
</dbReference>
<dbReference type="PATRIC" id="fig|33051.4.peg.1779"/>
<evidence type="ECO:0000256" key="3">
    <source>
        <dbReference type="ARBA" id="ARBA00022679"/>
    </source>
</evidence>